<protein>
    <recommendedName>
        <fullName evidence="4">Reverse transcriptase/retrotransposon-derived protein RNase H-like domain-containing protein</fullName>
    </recommendedName>
</protein>
<organism evidence="1">
    <name type="scientific">Physcomitrium patens</name>
    <name type="common">Spreading-leaved earth moss</name>
    <name type="synonym">Physcomitrella patens</name>
    <dbReference type="NCBI Taxonomy" id="3218"/>
    <lineage>
        <taxon>Eukaryota</taxon>
        <taxon>Viridiplantae</taxon>
        <taxon>Streptophyta</taxon>
        <taxon>Embryophyta</taxon>
        <taxon>Bryophyta</taxon>
        <taxon>Bryophytina</taxon>
        <taxon>Bryopsida</taxon>
        <taxon>Funariidae</taxon>
        <taxon>Funariales</taxon>
        <taxon>Funariaceae</taxon>
        <taxon>Physcomitrium</taxon>
    </lineage>
</organism>
<dbReference type="Proteomes" id="UP000006727">
    <property type="component" value="Chromosome 5"/>
</dbReference>
<dbReference type="Gene3D" id="3.30.70.270">
    <property type="match status" value="1"/>
</dbReference>
<reference evidence="1 3" key="1">
    <citation type="journal article" date="2008" name="Science">
        <title>The Physcomitrella genome reveals evolutionary insights into the conquest of land by plants.</title>
        <authorList>
            <person name="Rensing S."/>
            <person name="Lang D."/>
            <person name="Zimmer A."/>
            <person name="Terry A."/>
            <person name="Salamov A."/>
            <person name="Shapiro H."/>
            <person name="Nishiyama T."/>
            <person name="Perroud P.-F."/>
            <person name="Lindquist E."/>
            <person name="Kamisugi Y."/>
            <person name="Tanahashi T."/>
            <person name="Sakakibara K."/>
            <person name="Fujita T."/>
            <person name="Oishi K."/>
            <person name="Shin-I T."/>
            <person name="Kuroki Y."/>
            <person name="Toyoda A."/>
            <person name="Suzuki Y."/>
            <person name="Hashimoto A."/>
            <person name="Yamaguchi K."/>
            <person name="Sugano A."/>
            <person name="Kohara Y."/>
            <person name="Fujiyama A."/>
            <person name="Anterola A."/>
            <person name="Aoki S."/>
            <person name="Ashton N."/>
            <person name="Barbazuk W.B."/>
            <person name="Barker E."/>
            <person name="Bennetzen J."/>
            <person name="Bezanilla M."/>
            <person name="Blankenship R."/>
            <person name="Cho S.H."/>
            <person name="Dutcher S."/>
            <person name="Estelle M."/>
            <person name="Fawcett J.A."/>
            <person name="Gundlach H."/>
            <person name="Hanada K."/>
            <person name="Heyl A."/>
            <person name="Hicks K.A."/>
            <person name="Hugh J."/>
            <person name="Lohr M."/>
            <person name="Mayer K."/>
            <person name="Melkozernov A."/>
            <person name="Murata T."/>
            <person name="Nelson D."/>
            <person name="Pils B."/>
            <person name="Prigge M."/>
            <person name="Reiss B."/>
            <person name="Renner T."/>
            <person name="Rombauts S."/>
            <person name="Rushton P."/>
            <person name="Sanderfoot A."/>
            <person name="Schween G."/>
            <person name="Shiu S.-H."/>
            <person name="Stueber K."/>
            <person name="Theodoulou F.L."/>
            <person name="Tu H."/>
            <person name="Van de Peer Y."/>
            <person name="Verrier P.J."/>
            <person name="Waters E."/>
            <person name="Wood A."/>
            <person name="Yang L."/>
            <person name="Cove D."/>
            <person name="Cuming A."/>
            <person name="Hasebe M."/>
            <person name="Lucas S."/>
            <person name="Mishler D.B."/>
            <person name="Reski R."/>
            <person name="Grigoriev I."/>
            <person name="Quatrano R.S."/>
            <person name="Boore J.L."/>
        </authorList>
    </citation>
    <scope>NUCLEOTIDE SEQUENCE [LARGE SCALE GENOMIC DNA]</scope>
    <source>
        <strain evidence="2 3">cv. Gransden 2004</strain>
    </source>
</reference>
<dbReference type="Gramene" id="Pp3c5_12670V3.1">
    <property type="protein sequence ID" value="PAC:32952596.CDS.1"/>
    <property type="gene ID" value="Pp3c5_12670"/>
</dbReference>
<dbReference type="InterPro" id="IPR051320">
    <property type="entry name" value="Viral_Replic_Matur_Polypro"/>
</dbReference>
<dbReference type="InterPro" id="IPR043128">
    <property type="entry name" value="Rev_trsase/Diguanyl_cyclase"/>
</dbReference>
<dbReference type="PANTHER" id="PTHR33064:SF37">
    <property type="entry name" value="RIBONUCLEASE H"/>
    <property type="match status" value="1"/>
</dbReference>
<dbReference type="SUPFAM" id="SSF56672">
    <property type="entry name" value="DNA/RNA polymerases"/>
    <property type="match status" value="1"/>
</dbReference>
<dbReference type="AlphaFoldDB" id="A0A2K1KJG7"/>
<proteinExistence type="predicted"/>
<dbReference type="InParanoid" id="A0A2K1KJG7"/>
<evidence type="ECO:0008006" key="4">
    <source>
        <dbReference type="Google" id="ProtNLM"/>
    </source>
</evidence>
<dbReference type="PANTHER" id="PTHR33064">
    <property type="entry name" value="POL PROTEIN"/>
    <property type="match status" value="1"/>
</dbReference>
<dbReference type="EnsemblPlants" id="Pp3c5_12670V3.1">
    <property type="protein sequence ID" value="PAC:32952596.CDS.1"/>
    <property type="gene ID" value="Pp3c5_12670"/>
</dbReference>
<gene>
    <name evidence="1" type="ORF">PHYPA_007587</name>
</gene>
<sequence length="53" mass="6543">MYHDFKLFLGLANYYQRFIKNFSIIATPLTILMHKDQPWTWHCEQQHIFNTLK</sequence>
<reference evidence="2" key="3">
    <citation type="submission" date="2020-12" db="UniProtKB">
        <authorList>
            <consortium name="EnsemblPlants"/>
        </authorList>
    </citation>
    <scope>IDENTIFICATION</scope>
</reference>
<reference evidence="1 3" key="2">
    <citation type="journal article" date="2018" name="Plant J.">
        <title>The Physcomitrella patens chromosome-scale assembly reveals moss genome structure and evolution.</title>
        <authorList>
            <person name="Lang D."/>
            <person name="Ullrich K.K."/>
            <person name="Murat F."/>
            <person name="Fuchs J."/>
            <person name="Jenkins J."/>
            <person name="Haas F.B."/>
            <person name="Piednoel M."/>
            <person name="Gundlach H."/>
            <person name="Van Bel M."/>
            <person name="Meyberg R."/>
            <person name="Vives C."/>
            <person name="Morata J."/>
            <person name="Symeonidi A."/>
            <person name="Hiss M."/>
            <person name="Muchero W."/>
            <person name="Kamisugi Y."/>
            <person name="Saleh O."/>
            <person name="Blanc G."/>
            <person name="Decker E.L."/>
            <person name="van Gessel N."/>
            <person name="Grimwood J."/>
            <person name="Hayes R.D."/>
            <person name="Graham S.W."/>
            <person name="Gunter L.E."/>
            <person name="McDaniel S.F."/>
            <person name="Hoernstein S.N.W."/>
            <person name="Larsson A."/>
            <person name="Li F.W."/>
            <person name="Perroud P.F."/>
            <person name="Phillips J."/>
            <person name="Ranjan P."/>
            <person name="Rokshar D.S."/>
            <person name="Rothfels C.J."/>
            <person name="Schneider L."/>
            <person name="Shu S."/>
            <person name="Stevenson D.W."/>
            <person name="Thummler F."/>
            <person name="Tillich M."/>
            <person name="Villarreal Aguilar J.C."/>
            <person name="Widiez T."/>
            <person name="Wong G.K."/>
            <person name="Wymore A."/>
            <person name="Zhang Y."/>
            <person name="Zimmer A.D."/>
            <person name="Quatrano R.S."/>
            <person name="Mayer K.F.X."/>
            <person name="Goodstein D."/>
            <person name="Casacuberta J.M."/>
            <person name="Vandepoele K."/>
            <person name="Reski R."/>
            <person name="Cuming A.C."/>
            <person name="Tuskan G.A."/>
            <person name="Maumus F."/>
            <person name="Salse J."/>
            <person name="Schmutz J."/>
            <person name="Rensing S.A."/>
        </authorList>
    </citation>
    <scope>NUCLEOTIDE SEQUENCE [LARGE SCALE GENOMIC DNA]</scope>
    <source>
        <strain evidence="2 3">cv. Gransden 2004</strain>
    </source>
</reference>
<evidence type="ECO:0000313" key="2">
    <source>
        <dbReference type="EnsemblPlants" id="PAC:32952596.CDS.1"/>
    </source>
</evidence>
<accession>A0A2K1KJG7</accession>
<name>A0A2K1KJG7_PHYPA</name>
<keyword evidence="3" id="KW-1185">Reference proteome</keyword>
<dbReference type="InterPro" id="IPR043502">
    <property type="entry name" value="DNA/RNA_pol_sf"/>
</dbReference>
<dbReference type="EMBL" id="ABEU02000005">
    <property type="protein sequence ID" value="PNR53912.1"/>
    <property type="molecule type" value="Genomic_DNA"/>
</dbReference>
<dbReference type="STRING" id="3218.A0A2K1KJG7"/>
<evidence type="ECO:0000313" key="3">
    <source>
        <dbReference type="Proteomes" id="UP000006727"/>
    </source>
</evidence>
<evidence type="ECO:0000313" key="1">
    <source>
        <dbReference type="EMBL" id="PNR53912.1"/>
    </source>
</evidence>